<sequence length="796" mass="84487">MSSPAQRIRTKTSDLTDFFRGGHNSHPRQVQSDTEGHTLSTPKLEVPADNEGAGVTRKRTTRIPFLGRTRKKSNQSTASSPFATSSGTERESSEQGNRSTSAERAHAFPQLTRQIVSSIACKDVGSDGWMNGYRRSPGESSSSSAPPPPLPPIKISSPSLGSKFAAHFTPSKSRTKAPSLHPGRTSPTPSISGTLSPPPTSPRAASFDSGSSGASRARTPTPHTEQPTITVSFSPDNIEEYRDLFTLPQSSKSTTSITASSKPFASSSQSQSQLPSRRHSYQQRKDDPDATPRSSPPGSRRDSPESASSTPKIPQKLPSSLVAAPDTEKNGNGRQRRGSNTPPTPVLPSSYTPAQRYAATALPQTPSSPSFNDPPSSSSLRSRMRTPSLVTESRSRPPTIPLPPPPSMAPPSPPLPSTSETSRSTITPKSLIRPRANTISGASSPLAQSSSSSSPPSTPPPDKSRSSLTQQHPVKSLPSDFDVNTASPEELKRALMTRNQQYDELASYLLKLTEVHVAEIAVLEKKASSLEKEAARKDKEIKGLTWLVVNNRGPPAGVATTTNARPPSALELDKEAARAQSIATTKMSMRRFQIQTSDESGAESHPTSGAESIRGSGTSGTESMSSVRGKMRRRPFTLGESSYNLYRASTTGKRGEHVPNMPYLSASNKRSSVSSTSPSPSSSASSLLPPSPSATVSSLSAIPESALPALRQTPRNSSDYQPDDMYTPRTSSNRLSSSSMSSSTTAASSAYAGNLKRSRPPSIAQILEKSEKSPSMGDSLEKLRPSGGAPSPTTPS</sequence>
<proteinExistence type="predicted"/>
<dbReference type="EMBL" id="ML213714">
    <property type="protein sequence ID" value="TFK31730.1"/>
    <property type="molecule type" value="Genomic_DNA"/>
</dbReference>
<feature type="compositionally biased region" description="Polar residues" evidence="1">
    <location>
        <begin position="332"/>
        <end position="353"/>
    </location>
</feature>
<feature type="compositionally biased region" description="Polar residues" evidence="1">
    <location>
        <begin position="74"/>
        <end position="87"/>
    </location>
</feature>
<feature type="region of interest" description="Disordered" evidence="1">
    <location>
        <begin position="1"/>
        <end position="486"/>
    </location>
</feature>
<feature type="compositionally biased region" description="Low complexity" evidence="1">
    <location>
        <begin position="443"/>
        <end position="455"/>
    </location>
</feature>
<feature type="compositionally biased region" description="Low complexity" evidence="1">
    <location>
        <begin position="671"/>
        <end position="701"/>
    </location>
</feature>
<protein>
    <submittedName>
        <fullName evidence="2">Uncharacterized protein</fullName>
    </submittedName>
</protein>
<keyword evidence="3" id="KW-1185">Reference proteome</keyword>
<evidence type="ECO:0000256" key="1">
    <source>
        <dbReference type="SAM" id="MobiDB-lite"/>
    </source>
</evidence>
<feature type="compositionally biased region" description="Low complexity" evidence="1">
    <location>
        <begin position="615"/>
        <end position="626"/>
    </location>
</feature>
<dbReference type="Proteomes" id="UP000308652">
    <property type="component" value="Unassembled WGS sequence"/>
</dbReference>
<dbReference type="OrthoDB" id="2804750at2759"/>
<dbReference type="AlphaFoldDB" id="A0A5C3LG38"/>
<evidence type="ECO:0000313" key="3">
    <source>
        <dbReference type="Proteomes" id="UP000308652"/>
    </source>
</evidence>
<feature type="compositionally biased region" description="Low complexity" evidence="1">
    <location>
        <begin position="785"/>
        <end position="796"/>
    </location>
</feature>
<feature type="region of interest" description="Disordered" evidence="1">
    <location>
        <begin position="550"/>
        <end position="569"/>
    </location>
</feature>
<gene>
    <name evidence="2" type="ORF">BDQ12DRAFT_671642</name>
</gene>
<feature type="compositionally biased region" description="Polar residues" evidence="1">
    <location>
        <begin position="584"/>
        <end position="610"/>
    </location>
</feature>
<feature type="compositionally biased region" description="Low complexity" evidence="1">
    <location>
        <begin position="367"/>
        <end position="388"/>
    </location>
</feature>
<evidence type="ECO:0000313" key="2">
    <source>
        <dbReference type="EMBL" id="TFK31730.1"/>
    </source>
</evidence>
<feature type="compositionally biased region" description="Polar residues" evidence="1">
    <location>
        <begin position="27"/>
        <end position="41"/>
    </location>
</feature>
<reference evidence="2 3" key="1">
    <citation type="journal article" date="2019" name="Nat. Ecol. Evol.">
        <title>Megaphylogeny resolves global patterns of mushroom evolution.</title>
        <authorList>
            <person name="Varga T."/>
            <person name="Krizsan K."/>
            <person name="Foldi C."/>
            <person name="Dima B."/>
            <person name="Sanchez-Garcia M."/>
            <person name="Sanchez-Ramirez S."/>
            <person name="Szollosi G.J."/>
            <person name="Szarkandi J.G."/>
            <person name="Papp V."/>
            <person name="Albert L."/>
            <person name="Andreopoulos W."/>
            <person name="Angelini C."/>
            <person name="Antonin V."/>
            <person name="Barry K.W."/>
            <person name="Bougher N.L."/>
            <person name="Buchanan P."/>
            <person name="Buyck B."/>
            <person name="Bense V."/>
            <person name="Catcheside P."/>
            <person name="Chovatia M."/>
            <person name="Cooper J."/>
            <person name="Damon W."/>
            <person name="Desjardin D."/>
            <person name="Finy P."/>
            <person name="Geml J."/>
            <person name="Haridas S."/>
            <person name="Hughes K."/>
            <person name="Justo A."/>
            <person name="Karasinski D."/>
            <person name="Kautmanova I."/>
            <person name="Kiss B."/>
            <person name="Kocsube S."/>
            <person name="Kotiranta H."/>
            <person name="LaButti K.M."/>
            <person name="Lechner B.E."/>
            <person name="Liimatainen K."/>
            <person name="Lipzen A."/>
            <person name="Lukacs Z."/>
            <person name="Mihaltcheva S."/>
            <person name="Morgado L.N."/>
            <person name="Niskanen T."/>
            <person name="Noordeloos M.E."/>
            <person name="Ohm R.A."/>
            <person name="Ortiz-Santana B."/>
            <person name="Ovrebo C."/>
            <person name="Racz N."/>
            <person name="Riley R."/>
            <person name="Savchenko A."/>
            <person name="Shiryaev A."/>
            <person name="Soop K."/>
            <person name="Spirin V."/>
            <person name="Szebenyi C."/>
            <person name="Tomsovsky M."/>
            <person name="Tulloss R.E."/>
            <person name="Uehling J."/>
            <person name="Grigoriev I.V."/>
            <person name="Vagvolgyi C."/>
            <person name="Papp T."/>
            <person name="Martin F.M."/>
            <person name="Miettinen O."/>
            <person name="Hibbett D.S."/>
            <person name="Nagy L.G."/>
        </authorList>
    </citation>
    <scope>NUCLEOTIDE SEQUENCE [LARGE SCALE GENOMIC DNA]</scope>
    <source>
        <strain evidence="2 3">CBS 166.37</strain>
    </source>
</reference>
<feature type="compositionally biased region" description="Low complexity" evidence="1">
    <location>
        <begin position="153"/>
        <end position="163"/>
    </location>
</feature>
<feature type="compositionally biased region" description="Low complexity" evidence="1">
    <location>
        <begin position="730"/>
        <end position="750"/>
    </location>
</feature>
<feature type="compositionally biased region" description="Low complexity" evidence="1">
    <location>
        <begin position="250"/>
        <end position="275"/>
    </location>
</feature>
<feature type="compositionally biased region" description="Low complexity" evidence="1">
    <location>
        <begin position="203"/>
        <end position="218"/>
    </location>
</feature>
<feature type="region of interest" description="Disordered" evidence="1">
    <location>
        <begin position="584"/>
        <end position="796"/>
    </location>
</feature>
<name>A0A5C3LG38_9AGAR</name>
<organism evidence="2 3">
    <name type="scientific">Crucibulum laeve</name>
    <dbReference type="NCBI Taxonomy" id="68775"/>
    <lineage>
        <taxon>Eukaryota</taxon>
        <taxon>Fungi</taxon>
        <taxon>Dikarya</taxon>
        <taxon>Basidiomycota</taxon>
        <taxon>Agaricomycotina</taxon>
        <taxon>Agaricomycetes</taxon>
        <taxon>Agaricomycetidae</taxon>
        <taxon>Agaricales</taxon>
        <taxon>Agaricineae</taxon>
        <taxon>Nidulariaceae</taxon>
        <taxon>Crucibulum</taxon>
    </lineage>
</organism>
<accession>A0A5C3LG38</accession>
<feature type="compositionally biased region" description="Polar residues" evidence="1">
    <location>
        <begin position="185"/>
        <end position="195"/>
    </location>
</feature>
<feature type="compositionally biased region" description="Polar residues" evidence="1">
    <location>
        <begin position="639"/>
        <end position="652"/>
    </location>
</feature>
<feature type="compositionally biased region" description="Pro residues" evidence="1">
    <location>
        <begin position="398"/>
        <end position="416"/>
    </location>
</feature>
<feature type="compositionally biased region" description="Polar residues" evidence="1">
    <location>
        <begin position="221"/>
        <end position="235"/>
    </location>
</feature>